<organism evidence="1 2">
    <name type="scientific">Protopolystoma xenopodis</name>
    <dbReference type="NCBI Taxonomy" id="117903"/>
    <lineage>
        <taxon>Eukaryota</taxon>
        <taxon>Metazoa</taxon>
        <taxon>Spiralia</taxon>
        <taxon>Lophotrochozoa</taxon>
        <taxon>Platyhelminthes</taxon>
        <taxon>Monogenea</taxon>
        <taxon>Polyopisthocotylea</taxon>
        <taxon>Polystomatidea</taxon>
        <taxon>Polystomatidae</taxon>
        <taxon>Protopolystoma</taxon>
    </lineage>
</organism>
<dbReference type="Proteomes" id="UP000784294">
    <property type="component" value="Unassembled WGS sequence"/>
</dbReference>
<name>A0A3S5AR13_9PLAT</name>
<proteinExistence type="predicted"/>
<gene>
    <name evidence="1" type="ORF">PXEA_LOCUS23319</name>
</gene>
<protein>
    <submittedName>
        <fullName evidence="1">Uncharacterized protein</fullName>
    </submittedName>
</protein>
<dbReference type="EMBL" id="CAAALY010107241">
    <property type="protein sequence ID" value="VEL29879.1"/>
    <property type="molecule type" value="Genomic_DNA"/>
</dbReference>
<evidence type="ECO:0000313" key="2">
    <source>
        <dbReference type="Proteomes" id="UP000784294"/>
    </source>
</evidence>
<accession>A0A3S5AR13</accession>
<sequence length="154" mass="17134">MGFVAKVLLTGPRSDWLKGPIRTSLPIGCHRSSGRRLTVGLIEAPFGVGACSFSYRLKVICVYMRLSTFACRSLWAGQLSSLASERDLHHVKSCAGNSSHETWPNIRLVWLRVCWFAVAGLFGVRVECFFSKQKPFRVYGKNNSASMSRSVFVA</sequence>
<evidence type="ECO:0000313" key="1">
    <source>
        <dbReference type="EMBL" id="VEL29879.1"/>
    </source>
</evidence>
<dbReference type="AlphaFoldDB" id="A0A3S5AR13"/>
<keyword evidence="2" id="KW-1185">Reference proteome</keyword>
<comment type="caution">
    <text evidence="1">The sequence shown here is derived from an EMBL/GenBank/DDBJ whole genome shotgun (WGS) entry which is preliminary data.</text>
</comment>
<reference evidence="1" key="1">
    <citation type="submission" date="2018-11" db="EMBL/GenBank/DDBJ databases">
        <authorList>
            <consortium name="Pathogen Informatics"/>
        </authorList>
    </citation>
    <scope>NUCLEOTIDE SEQUENCE</scope>
</reference>